<dbReference type="Pfam" id="PF22014">
    <property type="entry name" value="DUF6932"/>
    <property type="match status" value="1"/>
</dbReference>
<dbReference type="AlphaFoldDB" id="A0A366ERJ6"/>
<accession>A0A366ERJ6</accession>
<comment type="caution">
    <text evidence="1">The sequence shown here is derived from an EMBL/GenBank/DDBJ whole genome shotgun (WGS) entry which is preliminary data.</text>
</comment>
<gene>
    <name evidence="1" type="ORF">DFR50_13711</name>
</gene>
<name>A0A366ERJ6_9HYPH</name>
<organism evidence="1 2">
    <name type="scientific">Roseiarcus fermentans</name>
    <dbReference type="NCBI Taxonomy" id="1473586"/>
    <lineage>
        <taxon>Bacteria</taxon>
        <taxon>Pseudomonadati</taxon>
        <taxon>Pseudomonadota</taxon>
        <taxon>Alphaproteobacteria</taxon>
        <taxon>Hyphomicrobiales</taxon>
        <taxon>Roseiarcaceae</taxon>
        <taxon>Roseiarcus</taxon>
    </lineage>
</organism>
<sequence>MLLDGSFVSQKDLPEDYDGAWDTAGVDPYRLDPVLLDFTNGRAAMKSKYLGELFPASSFAAPGVLYRDFFMKDRNGVPKGIVNIDLGSLP</sequence>
<dbReference type="EMBL" id="QNRK01000037">
    <property type="protein sequence ID" value="RBP05027.1"/>
    <property type="molecule type" value="Genomic_DNA"/>
</dbReference>
<reference evidence="1 2" key="1">
    <citation type="submission" date="2018-06" db="EMBL/GenBank/DDBJ databases">
        <title>Genomic Encyclopedia of Type Strains, Phase IV (KMG-IV): sequencing the most valuable type-strain genomes for metagenomic binning, comparative biology and taxonomic classification.</title>
        <authorList>
            <person name="Goeker M."/>
        </authorList>
    </citation>
    <scope>NUCLEOTIDE SEQUENCE [LARGE SCALE GENOMIC DNA]</scope>
    <source>
        <strain evidence="1 2">DSM 24875</strain>
    </source>
</reference>
<proteinExistence type="predicted"/>
<dbReference type="InterPro" id="IPR053860">
    <property type="entry name" value="DUF6932"/>
</dbReference>
<dbReference type="Proteomes" id="UP000253529">
    <property type="component" value="Unassembled WGS sequence"/>
</dbReference>
<evidence type="ECO:0000313" key="2">
    <source>
        <dbReference type="Proteomes" id="UP000253529"/>
    </source>
</evidence>
<keyword evidence="2" id="KW-1185">Reference proteome</keyword>
<evidence type="ECO:0000313" key="1">
    <source>
        <dbReference type="EMBL" id="RBP05027.1"/>
    </source>
</evidence>
<protein>
    <submittedName>
        <fullName evidence="1">Uncharacterized protein</fullName>
    </submittedName>
</protein>